<dbReference type="SUPFAM" id="SSF48371">
    <property type="entry name" value="ARM repeat"/>
    <property type="match status" value="1"/>
</dbReference>
<dbReference type="InterPro" id="IPR035543">
    <property type="entry name" value="eIF-2B_epsilon_N"/>
</dbReference>
<dbReference type="AlphaFoldDB" id="D7KZF1"/>
<dbReference type="Proteomes" id="UP000008694">
    <property type="component" value="Unassembled WGS sequence"/>
</dbReference>
<dbReference type="InterPro" id="IPR029044">
    <property type="entry name" value="Nucleotide-diphossugar_trans"/>
</dbReference>
<dbReference type="GO" id="GO:0005085">
    <property type="term" value="F:guanyl-nucleotide exchange factor activity"/>
    <property type="evidence" value="ECO:0007669"/>
    <property type="project" value="TreeGrafter"/>
</dbReference>
<accession>D7KZF1</accession>
<dbReference type="InterPro" id="IPR005835">
    <property type="entry name" value="NTP_transferase_dom"/>
</dbReference>
<evidence type="ECO:0000259" key="1">
    <source>
        <dbReference type="Pfam" id="PF00483"/>
    </source>
</evidence>
<dbReference type="CDD" id="cd04197">
    <property type="entry name" value="eIF-2B_epsilon_N"/>
    <property type="match status" value="1"/>
</dbReference>
<dbReference type="InterPro" id="IPR051956">
    <property type="entry name" value="eIF2B_epsilon"/>
</dbReference>
<dbReference type="Gene3D" id="1.25.40.180">
    <property type="match status" value="1"/>
</dbReference>
<protein>
    <recommendedName>
        <fullName evidence="1">Nucleotidyl transferase domain-containing protein</fullName>
    </recommendedName>
</protein>
<dbReference type="eggNOG" id="KOG1461">
    <property type="taxonomic scope" value="Eukaryota"/>
</dbReference>
<dbReference type="Gene3D" id="3.90.550.10">
    <property type="entry name" value="Spore Coat Polysaccharide Biosynthesis Protein SpsA, Chain A"/>
    <property type="match status" value="1"/>
</dbReference>
<organism evidence="3">
    <name type="scientific">Arabidopsis lyrata subsp. lyrata</name>
    <name type="common">Lyre-leaved rock-cress</name>
    <dbReference type="NCBI Taxonomy" id="81972"/>
    <lineage>
        <taxon>Eukaryota</taxon>
        <taxon>Viridiplantae</taxon>
        <taxon>Streptophyta</taxon>
        <taxon>Embryophyta</taxon>
        <taxon>Tracheophyta</taxon>
        <taxon>Spermatophyta</taxon>
        <taxon>Magnoliopsida</taxon>
        <taxon>eudicotyledons</taxon>
        <taxon>Gunneridae</taxon>
        <taxon>Pentapetalae</taxon>
        <taxon>rosids</taxon>
        <taxon>malvids</taxon>
        <taxon>Brassicales</taxon>
        <taxon>Brassicaceae</taxon>
        <taxon>Camelineae</taxon>
        <taxon>Arabidopsis</taxon>
    </lineage>
</organism>
<name>D7KZF1_ARALL</name>
<evidence type="ECO:0000313" key="3">
    <source>
        <dbReference type="Proteomes" id="UP000008694"/>
    </source>
</evidence>
<keyword evidence="3" id="KW-1185">Reference proteome</keyword>
<dbReference type="GO" id="GO:0003743">
    <property type="term" value="F:translation initiation factor activity"/>
    <property type="evidence" value="ECO:0007669"/>
    <property type="project" value="TreeGrafter"/>
</dbReference>
<dbReference type="GO" id="GO:0005851">
    <property type="term" value="C:eukaryotic translation initiation factor 2B complex"/>
    <property type="evidence" value="ECO:0007669"/>
    <property type="project" value="TreeGrafter"/>
</dbReference>
<dbReference type="PANTHER" id="PTHR45887">
    <property type="entry name" value="TRANSLATION INITIATION FACTOR EIF-2B SUBUNIT EPSILON"/>
    <property type="match status" value="1"/>
</dbReference>
<dbReference type="Pfam" id="PF00483">
    <property type="entry name" value="NTP_transferase"/>
    <property type="match status" value="1"/>
</dbReference>
<sequence>MAARKKRAAKSSEDSEEEQSRRQRFQAILLADNFTTKLLPLTLERPNVLLPLVNVPMIDYTLAWLESAGLEEVFVFCSTQVIDYLNNSGWYSHKDFTVKTIESPHKSTSAGDALRYIYEQQIDTSQIQDDDFVLVSGGIVSNMPLTQLIQEHRDRKKKDDKAIMTMVITDHQFFIGVNPLTKQLLYYNEDKIFLDTSLMDRNPSVLLCSDMQDCYIDICSLEMLSHFVDNCDYQHLRCDFVEGVLADDITGFKIFTHEISSCYAARIENFRSYDMVSKDIIQRRTFPYVPDMKLSGNCSLKLGRQGSYKASDAIRSPSVHVGDSSVIGHAKKIGTIFYSMMKLAADTPHSSDINLYKNTASIITRWKGLLGFYVKQIDEQIEVISRLEEMCQESAHELGPLFAHIYNILFELMNLTKKHLMMKMT</sequence>
<dbReference type="STRING" id="81972.D7KZF1"/>
<dbReference type="PANTHER" id="PTHR45887:SF1">
    <property type="entry name" value="TRANSLATION INITIATION FACTOR EIF-2B SUBUNIT EPSILON"/>
    <property type="match status" value="1"/>
</dbReference>
<dbReference type="FunFam" id="3.90.550.10:FF:000106">
    <property type="entry name" value="Translation initiation factor eIF-2B subunit epsilon"/>
    <property type="match status" value="1"/>
</dbReference>
<feature type="non-terminal residue" evidence="2">
    <location>
        <position position="425"/>
    </location>
</feature>
<dbReference type="SUPFAM" id="SSF53448">
    <property type="entry name" value="Nucleotide-diphospho-sugar transferases"/>
    <property type="match status" value="1"/>
</dbReference>
<proteinExistence type="predicted"/>
<dbReference type="InterPro" id="IPR016024">
    <property type="entry name" value="ARM-type_fold"/>
</dbReference>
<dbReference type="GO" id="GO:0031369">
    <property type="term" value="F:translation initiation factor binding"/>
    <property type="evidence" value="ECO:0007669"/>
    <property type="project" value="TreeGrafter"/>
</dbReference>
<evidence type="ECO:0000313" key="2">
    <source>
        <dbReference type="EMBL" id="EFH60572.1"/>
    </source>
</evidence>
<reference evidence="3" key="1">
    <citation type="journal article" date="2011" name="Nat. Genet.">
        <title>The Arabidopsis lyrata genome sequence and the basis of rapid genome size change.</title>
        <authorList>
            <person name="Hu T.T."/>
            <person name="Pattyn P."/>
            <person name="Bakker E.G."/>
            <person name="Cao J."/>
            <person name="Cheng J.-F."/>
            <person name="Clark R.M."/>
            <person name="Fahlgren N."/>
            <person name="Fawcett J.A."/>
            <person name="Grimwood J."/>
            <person name="Gundlach H."/>
            <person name="Haberer G."/>
            <person name="Hollister J.D."/>
            <person name="Ossowski S."/>
            <person name="Ottilar R.P."/>
            <person name="Salamov A.A."/>
            <person name="Schneeberger K."/>
            <person name="Spannagl M."/>
            <person name="Wang X."/>
            <person name="Yang L."/>
            <person name="Nasrallah M.E."/>
            <person name="Bergelson J."/>
            <person name="Carrington J.C."/>
            <person name="Gaut B.S."/>
            <person name="Schmutz J."/>
            <person name="Mayer K.F.X."/>
            <person name="Van de Peer Y."/>
            <person name="Grigoriev I.V."/>
            <person name="Nordborg M."/>
            <person name="Weigel D."/>
            <person name="Guo Y.-L."/>
        </authorList>
    </citation>
    <scope>NUCLEOTIDE SEQUENCE [LARGE SCALE GENOMIC DNA]</scope>
    <source>
        <strain evidence="3">cv. MN47</strain>
    </source>
</reference>
<dbReference type="Gramene" id="fgenesh2_kg.3__162__AT3G02270.1">
    <property type="protein sequence ID" value="fgenesh2_kg.3__162__AT3G02270.1"/>
    <property type="gene ID" value="fgenesh2_kg.3__162__AT3G02270.1"/>
</dbReference>
<dbReference type="HOGENOM" id="CLU_646539_0_0_1"/>
<gene>
    <name evidence="2" type="ORF">ARALYDRAFT_477461</name>
</gene>
<feature type="domain" description="Nucleotidyl transferase" evidence="1">
    <location>
        <begin position="27"/>
        <end position="166"/>
    </location>
</feature>
<dbReference type="EMBL" id="GL348715">
    <property type="protein sequence ID" value="EFH60572.1"/>
    <property type="molecule type" value="Genomic_DNA"/>
</dbReference>